<sequence length="270" mass="30212">MERHNQIFQDVADQIRDLYKFGQPFRVFHGSSSSTRPRHYSDTNVIDTSMLSQVTSVDTNKRTCLVEPNVPMDRLVEATMPHGLVYPVVMELPGITAGGSLQEHLEKVVRFDTGNGDIIRASREEHEDLFHGAAGAAGTLGVTTLIQCCDKPEVDYVDGILFSKDHGTIIMGELTNTKPANSRIRTLSNAEDPWFYLYVQGQTERLPEYSTVTEYIPLGVYLFRSNQPLWWISIFKADPKADMQSKILADAKVHGDDVSTNEAPKAARHT</sequence>
<dbReference type="InterPro" id="IPR040165">
    <property type="entry name" value="Diminuto-like"/>
</dbReference>
<feature type="domain" description="FAD linked oxidase N-terminal" evidence="2">
    <location>
        <begin position="9"/>
        <end position="101"/>
    </location>
</feature>
<proteinExistence type="predicted"/>
<evidence type="ECO:0000256" key="1">
    <source>
        <dbReference type="ARBA" id="ARBA00023002"/>
    </source>
</evidence>
<dbReference type="Proteomes" id="UP000730481">
    <property type="component" value="Unassembled WGS sequence"/>
</dbReference>
<dbReference type="GO" id="GO:0000246">
    <property type="term" value="F:Delta24(24-1) sterol reductase activity"/>
    <property type="evidence" value="ECO:0007669"/>
    <property type="project" value="TreeGrafter"/>
</dbReference>
<dbReference type="EMBL" id="PVQB02000069">
    <property type="protein sequence ID" value="KAF4343982.1"/>
    <property type="molecule type" value="Genomic_DNA"/>
</dbReference>
<dbReference type="Pfam" id="PF01565">
    <property type="entry name" value="FAD_binding_4"/>
    <property type="match status" value="1"/>
</dbReference>
<dbReference type="InterPro" id="IPR036318">
    <property type="entry name" value="FAD-bd_PCMH-like_sf"/>
</dbReference>
<organism evidence="3 4">
    <name type="scientific">Fusarium beomiforme</name>
    <dbReference type="NCBI Taxonomy" id="44412"/>
    <lineage>
        <taxon>Eukaryota</taxon>
        <taxon>Fungi</taxon>
        <taxon>Dikarya</taxon>
        <taxon>Ascomycota</taxon>
        <taxon>Pezizomycotina</taxon>
        <taxon>Sordariomycetes</taxon>
        <taxon>Hypocreomycetidae</taxon>
        <taxon>Hypocreales</taxon>
        <taxon>Nectriaceae</taxon>
        <taxon>Fusarium</taxon>
        <taxon>Fusarium burgessii species complex</taxon>
    </lineage>
</organism>
<dbReference type="GO" id="GO:0050660">
    <property type="term" value="F:flavin adenine dinucleotide binding"/>
    <property type="evidence" value="ECO:0007669"/>
    <property type="project" value="InterPro"/>
</dbReference>
<dbReference type="GO" id="GO:0016020">
    <property type="term" value="C:membrane"/>
    <property type="evidence" value="ECO:0007669"/>
    <property type="project" value="TreeGrafter"/>
</dbReference>
<accession>A0A9P5AST1</accession>
<keyword evidence="1" id="KW-0560">Oxidoreductase</keyword>
<dbReference type="GO" id="GO:0008202">
    <property type="term" value="P:steroid metabolic process"/>
    <property type="evidence" value="ECO:0007669"/>
    <property type="project" value="TreeGrafter"/>
</dbReference>
<comment type="caution">
    <text evidence="3">The sequence shown here is derived from an EMBL/GenBank/DDBJ whole genome shotgun (WGS) entry which is preliminary data.</text>
</comment>
<dbReference type="InterPro" id="IPR006094">
    <property type="entry name" value="Oxid_FAD_bind_N"/>
</dbReference>
<dbReference type="PANTHER" id="PTHR10801:SF0">
    <property type="entry name" value="DELTA(24)-STEROL REDUCTASE"/>
    <property type="match status" value="1"/>
</dbReference>
<dbReference type="GO" id="GO:0005737">
    <property type="term" value="C:cytoplasm"/>
    <property type="evidence" value="ECO:0007669"/>
    <property type="project" value="TreeGrafter"/>
</dbReference>
<gene>
    <name evidence="3" type="ORF">FBEOM_2026</name>
</gene>
<evidence type="ECO:0000313" key="3">
    <source>
        <dbReference type="EMBL" id="KAF4343982.1"/>
    </source>
</evidence>
<dbReference type="InterPro" id="IPR016169">
    <property type="entry name" value="FAD-bd_PCMH_sub2"/>
</dbReference>
<reference evidence="3" key="2">
    <citation type="submission" date="2020-02" db="EMBL/GenBank/DDBJ databases">
        <title>Identification and distribution of gene clusters putatively required for synthesis of sphingolipid metabolism inhibitors in phylogenetically diverse species of the filamentous fungus Fusarium.</title>
        <authorList>
            <person name="Kim H.-S."/>
            <person name="Busman M."/>
            <person name="Brown D.W."/>
            <person name="Divon H."/>
            <person name="Uhlig S."/>
            <person name="Proctor R.H."/>
        </authorList>
    </citation>
    <scope>NUCLEOTIDE SEQUENCE</scope>
    <source>
        <strain evidence="3">NRRL 25174</strain>
    </source>
</reference>
<dbReference type="Gene3D" id="3.30.465.10">
    <property type="match status" value="1"/>
</dbReference>
<dbReference type="PANTHER" id="PTHR10801">
    <property type="entry name" value="24-DEHYDROCHOLESTEROL REDUCTASE"/>
    <property type="match status" value="1"/>
</dbReference>
<protein>
    <submittedName>
        <fullName evidence="3">24-dehydrocholesterol reductase</fullName>
    </submittedName>
</protein>
<reference evidence="3" key="1">
    <citation type="journal article" date="2017" name="Mycologia">
        <title>Fusarium algeriense, sp. nov., a novel toxigenic crown rot pathogen of durum wheat from Algeria is nested in the Fusarium burgessii species complex.</title>
        <authorList>
            <person name="Laraba I."/>
            <person name="Keddad A."/>
            <person name="Boureghda H."/>
            <person name="Abdallah N."/>
            <person name="Vaughan M.M."/>
            <person name="Proctor R.H."/>
            <person name="Busman M."/>
            <person name="O'Donnell K."/>
        </authorList>
    </citation>
    <scope>NUCLEOTIDE SEQUENCE</scope>
    <source>
        <strain evidence="3">NRRL 25174</strain>
    </source>
</reference>
<dbReference type="AlphaFoldDB" id="A0A9P5AST1"/>
<evidence type="ECO:0000313" key="4">
    <source>
        <dbReference type="Proteomes" id="UP000730481"/>
    </source>
</evidence>
<name>A0A9P5AST1_9HYPO</name>
<evidence type="ECO:0000259" key="2">
    <source>
        <dbReference type="Pfam" id="PF01565"/>
    </source>
</evidence>
<keyword evidence="4" id="KW-1185">Reference proteome</keyword>
<dbReference type="OrthoDB" id="415825at2759"/>
<dbReference type="SUPFAM" id="SSF56176">
    <property type="entry name" value="FAD-binding/transporter-associated domain-like"/>
    <property type="match status" value="1"/>
</dbReference>